<feature type="chain" id="PRO_5042471783" evidence="3">
    <location>
        <begin position="28"/>
        <end position="923"/>
    </location>
</feature>
<dbReference type="InterPro" id="IPR001322">
    <property type="entry name" value="Lamin_tail_dom"/>
</dbReference>
<dbReference type="SUPFAM" id="SSF74853">
    <property type="entry name" value="Lamin A/C globular tail domain"/>
    <property type="match status" value="3"/>
</dbReference>
<dbReference type="Proteomes" id="UP001183582">
    <property type="component" value="Unassembled WGS sequence"/>
</dbReference>
<evidence type="ECO:0000259" key="4">
    <source>
        <dbReference type="PROSITE" id="PS51841"/>
    </source>
</evidence>
<dbReference type="PROSITE" id="PS51318">
    <property type="entry name" value="TAT"/>
    <property type="match status" value="1"/>
</dbReference>
<protein>
    <submittedName>
        <fullName evidence="5">Lamin tail domain-containing protein</fullName>
    </submittedName>
</protein>
<dbReference type="RefSeq" id="WP_310890846.1">
    <property type="nucleotide sequence ID" value="NZ_BAAAGR010000001.1"/>
</dbReference>
<dbReference type="Pfam" id="PF00932">
    <property type="entry name" value="LTD"/>
    <property type="match status" value="2"/>
</dbReference>
<comment type="caution">
    <text evidence="5">The sequence shown here is derived from an EMBL/GenBank/DDBJ whole genome shotgun (WGS) entry which is preliminary data.</text>
</comment>
<feature type="domain" description="LTD" evidence="4">
    <location>
        <begin position="26"/>
        <end position="132"/>
    </location>
</feature>
<name>A0AAJ2HCI2_9MICO</name>
<feature type="domain" description="LTD" evidence="4">
    <location>
        <begin position="396"/>
        <end position="512"/>
    </location>
</feature>
<proteinExistence type="predicted"/>
<feature type="domain" description="LTD" evidence="4">
    <location>
        <begin position="273"/>
        <end position="376"/>
    </location>
</feature>
<dbReference type="Pfam" id="PF13449">
    <property type="entry name" value="Phytase-like"/>
    <property type="match status" value="1"/>
</dbReference>
<reference evidence="5 6" key="1">
    <citation type="submission" date="2021-06" db="EMBL/GenBank/DDBJ databases">
        <title>Genome-based taxonomic framework of Microbacterium strains isolated from marine environment, the description of four new species and reclassification of four preexisting species.</title>
        <authorList>
            <person name="Lee S.D."/>
            <person name="Kim S.-M."/>
            <person name="Byeon Y.-S."/>
            <person name="Yang H.L."/>
            <person name="Kim I.S."/>
        </authorList>
    </citation>
    <scope>NUCLEOTIDE SEQUENCE [LARGE SCALE GENOMIC DNA]</scope>
    <source>
        <strain evidence="5 6">KACC 20514</strain>
    </source>
</reference>
<keyword evidence="2" id="KW-1133">Transmembrane helix</keyword>
<feature type="transmembrane region" description="Helical" evidence="2">
    <location>
        <begin position="894"/>
        <end position="914"/>
    </location>
</feature>
<dbReference type="AlphaFoldDB" id="A0AAJ2HCI2"/>
<dbReference type="GeneID" id="301457578"/>
<dbReference type="PROSITE" id="PS51841">
    <property type="entry name" value="LTD"/>
    <property type="match status" value="4"/>
</dbReference>
<accession>A0AAJ2HCI2</accession>
<evidence type="ECO:0000313" key="6">
    <source>
        <dbReference type="Proteomes" id="UP001183582"/>
    </source>
</evidence>
<dbReference type="SUPFAM" id="SSF75011">
    <property type="entry name" value="3-carboxy-cis,cis-mucoante lactonizing enzyme"/>
    <property type="match status" value="1"/>
</dbReference>
<keyword evidence="2" id="KW-0812">Transmembrane</keyword>
<dbReference type="Gene3D" id="2.60.40.1260">
    <property type="entry name" value="Lamin Tail domain"/>
    <property type="match status" value="3"/>
</dbReference>
<sequence>MSSPRPRRAIAALAAALSLLAAPLVAAAPAAAADTPTVRITEVFQDNDAIADSVELYNSGAAPVDLSGWRLKDDNDTRTLAIAAGTVLAPGAYLHVTVDDDSEAGFGLGRADEIRVFLADGTTLVDRFAWTDHASTSYGLCGDTFVVMPVSTPGAENVCAPPVAGNVVLNEIAPAGWVELTSIGTLAVDLSGATLADASGATLATVPAGTTLEPAAFLRVPAEGAIDLSGGTVRLLDGTVEADSHTFTGTAVVGRCPDGVGFFEPVRAATAAAANDCTAPELPAIVVNEVETNNGVPGDWIEFVNIGETDVDLSGFVVRDSDDSHVAVIPDDSVIPAGGFWVAEESFLGYGLGVNDSARLYLPGGFTLVDEYVWTAVPGGTHAPTTFGRCPDGTGDWTVTTTPTKGASNDCAPPVRLNEIESSGDAAGDWVELVNLGVSPIDISGYTLTDTSTNGPLTIPTGTTLGAGAYLQVVVEQAFGLGANDAVTLADASGAQLDTTAWTAHAAVTWARCPDGTGAFAQSEVATPGAVNACAGDVVTEAWPGAATVTVSDPADLFTSDMSGLAFSADGDTLWAVDNGGGILHRLVREGAQWTPAPGWTGGATLRYPDGTGTVDAEGVAVVGAEAFVASERNNAASGVSRPSILRYTPGTTAGELTATGEWNLVADLPTVGANAGLEGIAWIPDAVLVAGGFTDEITGAAYDPALYPGHGDGLFFVGLEANGTVYAYALDLAGDGFTRVATVDSGFPAVMELEYDAASGALWALCDDTCDGRSAVLELTPLEDGATQTAFTVTRVQDRPADMPNLNNEGFALSPVCADGFRTAVWADDGDTGGHSLRDGSVACTDAGEEPTPTPTPGDGGVTPTPSPSAGAGGSGTTGSDPALAVTGSEAPAGLLALGVLLSIAGLAAAVVARRTRASREV</sequence>
<dbReference type="InterPro" id="IPR027372">
    <property type="entry name" value="Phytase-like_dom"/>
</dbReference>
<keyword evidence="3" id="KW-0732">Signal</keyword>
<dbReference type="EMBL" id="JAHWXH010000001">
    <property type="protein sequence ID" value="MDS0244982.1"/>
    <property type="molecule type" value="Genomic_DNA"/>
</dbReference>
<organism evidence="5 6">
    <name type="scientific">Microbacterium aurantiacum</name>
    <dbReference type="NCBI Taxonomy" id="162393"/>
    <lineage>
        <taxon>Bacteria</taxon>
        <taxon>Bacillati</taxon>
        <taxon>Actinomycetota</taxon>
        <taxon>Actinomycetes</taxon>
        <taxon>Micrococcales</taxon>
        <taxon>Microbacteriaceae</taxon>
        <taxon>Microbacterium</taxon>
    </lineage>
</organism>
<evidence type="ECO:0000256" key="1">
    <source>
        <dbReference type="SAM" id="MobiDB-lite"/>
    </source>
</evidence>
<feature type="region of interest" description="Disordered" evidence="1">
    <location>
        <begin position="833"/>
        <end position="887"/>
    </location>
</feature>
<evidence type="ECO:0000313" key="5">
    <source>
        <dbReference type="EMBL" id="MDS0244982.1"/>
    </source>
</evidence>
<dbReference type="InterPro" id="IPR036415">
    <property type="entry name" value="Lamin_tail_dom_sf"/>
</dbReference>
<feature type="signal peptide" evidence="3">
    <location>
        <begin position="1"/>
        <end position="27"/>
    </location>
</feature>
<evidence type="ECO:0000256" key="3">
    <source>
        <dbReference type="SAM" id="SignalP"/>
    </source>
</evidence>
<dbReference type="InterPro" id="IPR006311">
    <property type="entry name" value="TAT_signal"/>
</dbReference>
<feature type="domain" description="LTD" evidence="4">
    <location>
        <begin position="155"/>
        <end position="249"/>
    </location>
</feature>
<evidence type="ECO:0000256" key="2">
    <source>
        <dbReference type="SAM" id="Phobius"/>
    </source>
</evidence>
<gene>
    <name evidence="5" type="ORF">KZC50_05075</name>
</gene>
<keyword evidence="2" id="KW-0472">Membrane</keyword>